<dbReference type="PROSITE" id="PS00588">
    <property type="entry name" value="FLAGELLA_BB_ROD"/>
    <property type="match status" value="1"/>
</dbReference>
<evidence type="ECO:0000259" key="3">
    <source>
        <dbReference type="Pfam" id="PF00460"/>
    </source>
</evidence>
<comment type="similarity">
    <text evidence="1 2">Belongs to the flagella basal body rod proteins family.</text>
</comment>
<dbReference type="RefSeq" id="WP_132282274.1">
    <property type="nucleotide sequence ID" value="NZ_SMGQ01000012.1"/>
</dbReference>
<dbReference type="GO" id="GO:0009425">
    <property type="term" value="C:bacterial-type flagellum basal body"/>
    <property type="evidence" value="ECO:0007669"/>
    <property type="project" value="UniProtKB-SubCell"/>
</dbReference>
<feature type="domain" description="Flagellar basal-body/hook protein C-terminal" evidence="4">
    <location>
        <begin position="204"/>
        <end position="247"/>
    </location>
</feature>
<dbReference type="NCBIfam" id="TIGR03506">
    <property type="entry name" value="FlgEFG_subfam"/>
    <property type="match status" value="1"/>
</dbReference>
<gene>
    <name evidence="6" type="ORF">EDC19_1560</name>
</gene>
<protein>
    <submittedName>
        <fullName evidence="6">Flagellar basal-body rod protein FlgG</fullName>
    </submittedName>
</protein>
<keyword evidence="6" id="KW-0969">Cilium</keyword>
<dbReference type="PANTHER" id="PTHR30435">
    <property type="entry name" value="FLAGELLAR PROTEIN"/>
    <property type="match status" value="1"/>
</dbReference>
<dbReference type="Proteomes" id="UP000294545">
    <property type="component" value="Unassembled WGS sequence"/>
</dbReference>
<dbReference type="Pfam" id="PF22692">
    <property type="entry name" value="LlgE_F_G_D1"/>
    <property type="match status" value="1"/>
</dbReference>
<comment type="subcellular location">
    <subcellularLocation>
        <location evidence="2">Bacterial flagellum basal body</location>
    </subcellularLocation>
</comment>
<proteinExistence type="inferred from homology"/>
<evidence type="ECO:0000313" key="7">
    <source>
        <dbReference type="Proteomes" id="UP000294545"/>
    </source>
</evidence>
<dbReference type="GO" id="GO:0071978">
    <property type="term" value="P:bacterial-type flagellum-dependent swarming motility"/>
    <property type="evidence" value="ECO:0007669"/>
    <property type="project" value="TreeGrafter"/>
</dbReference>
<evidence type="ECO:0000259" key="4">
    <source>
        <dbReference type="Pfam" id="PF06429"/>
    </source>
</evidence>
<accession>A0A4R1ML96</accession>
<dbReference type="InterPro" id="IPR001444">
    <property type="entry name" value="Flag_bb_rod_N"/>
</dbReference>
<dbReference type="OrthoDB" id="9804559at2"/>
<keyword evidence="6" id="KW-0282">Flagellum</keyword>
<evidence type="ECO:0000259" key="5">
    <source>
        <dbReference type="Pfam" id="PF22692"/>
    </source>
</evidence>
<dbReference type="Pfam" id="PF06429">
    <property type="entry name" value="Flg_bbr_C"/>
    <property type="match status" value="1"/>
</dbReference>
<name>A0A4R1ML96_9FIRM</name>
<dbReference type="InterPro" id="IPR053967">
    <property type="entry name" value="LlgE_F_G-like_D1"/>
</dbReference>
<evidence type="ECO:0000256" key="1">
    <source>
        <dbReference type="ARBA" id="ARBA00009677"/>
    </source>
</evidence>
<evidence type="ECO:0000256" key="2">
    <source>
        <dbReference type="RuleBase" id="RU362116"/>
    </source>
</evidence>
<dbReference type="PANTHER" id="PTHR30435:SF19">
    <property type="entry name" value="FLAGELLAR BASAL-BODY ROD PROTEIN FLGG"/>
    <property type="match status" value="1"/>
</dbReference>
<dbReference type="EMBL" id="SMGQ01000012">
    <property type="protein sequence ID" value="TCK93367.1"/>
    <property type="molecule type" value="Genomic_DNA"/>
</dbReference>
<dbReference type="AlphaFoldDB" id="A0A4R1ML96"/>
<comment type="caution">
    <text evidence="6">The sequence shown here is derived from an EMBL/GenBank/DDBJ whole genome shotgun (WGS) entry which is preliminary data.</text>
</comment>
<feature type="domain" description="Flagellar hook protein FlgE/F/G-like D1" evidence="5">
    <location>
        <begin position="93"/>
        <end position="160"/>
    </location>
</feature>
<dbReference type="SUPFAM" id="SSF117143">
    <property type="entry name" value="Flagellar hook protein flgE"/>
    <property type="match status" value="1"/>
</dbReference>
<keyword evidence="2" id="KW-0975">Bacterial flagellum</keyword>
<keyword evidence="7" id="KW-1185">Reference proteome</keyword>
<sequence length="252" mass="27733">MVKGLYTATTGMMNQQKRMDTISNNLANVNTTGFKKDGVVVESFQDVLTYKLDNSPNPNSRIGAMTLGVQTGQVYTDYMQGSFTQTNNVFDVALQGEGVITIGIQNGEGDFQNAYTRDGAFVLSNSGELMTKEGNYVMGEDGTITLGTGEVTINENGQIYLNGDYVDTLQLVNFGELDLEKMGDNLYRVPEDAEELAFEGQVIQGFLEESNVNAIREMVDMISVMRTYESNQKVIQTQDETLGKVVNEVGRI</sequence>
<dbReference type="InterPro" id="IPR037925">
    <property type="entry name" value="FlgE/F/G-like"/>
</dbReference>
<feature type="domain" description="Flagellar basal body rod protein N-terminal" evidence="3">
    <location>
        <begin position="5"/>
        <end position="35"/>
    </location>
</feature>
<dbReference type="InterPro" id="IPR019776">
    <property type="entry name" value="Flagellar_basal_body_rod_CS"/>
</dbReference>
<dbReference type="InterPro" id="IPR020013">
    <property type="entry name" value="Flagellar_FlgE/F/G"/>
</dbReference>
<organism evidence="6 7">
    <name type="scientific">Natranaerovirga hydrolytica</name>
    <dbReference type="NCBI Taxonomy" id="680378"/>
    <lineage>
        <taxon>Bacteria</taxon>
        <taxon>Bacillati</taxon>
        <taxon>Bacillota</taxon>
        <taxon>Clostridia</taxon>
        <taxon>Lachnospirales</taxon>
        <taxon>Natranaerovirgaceae</taxon>
        <taxon>Natranaerovirga</taxon>
    </lineage>
</organism>
<evidence type="ECO:0000313" key="6">
    <source>
        <dbReference type="EMBL" id="TCK93367.1"/>
    </source>
</evidence>
<dbReference type="InterPro" id="IPR010930">
    <property type="entry name" value="Flg_bb/hook_C_dom"/>
</dbReference>
<reference evidence="6 7" key="1">
    <citation type="submission" date="2019-03" db="EMBL/GenBank/DDBJ databases">
        <title>Genomic Encyclopedia of Type Strains, Phase IV (KMG-IV): sequencing the most valuable type-strain genomes for metagenomic binning, comparative biology and taxonomic classification.</title>
        <authorList>
            <person name="Goeker M."/>
        </authorList>
    </citation>
    <scope>NUCLEOTIDE SEQUENCE [LARGE SCALE GENOMIC DNA]</scope>
    <source>
        <strain evidence="6 7">DSM 24176</strain>
    </source>
</reference>
<dbReference type="Pfam" id="PF00460">
    <property type="entry name" value="Flg_bb_rod"/>
    <property type="match status" value="1"/>
</dbReference>
<keyword evidence="6" id="KW-0966">Cell projection</keyword>